<reference evidence="7 8" key="1">
    <citation type="submission" date="2019-11" db="EMBL/GenBank/DDBJ databases">
        <authorList>
            <person name="Li X.-J."/>
            <person name="Feng X.-M."/>
        </authorList>
    </citation>
    <scope>NUCLEOTIDE SEQUENCE [LARGE SCALE GENOMIC DNA]</scope>
    <source>
        <strain evidence="7 8">XMNu-373</strain>
    </source>
</reference>
<organism evidence="7 8">
    <name type="scientific">Phytoactinopolyspora mesophila</name>
    <dbReference type="NCBI Taxonomy" id="2650750"/>
    <lineage>
        <taxon>Bacteria</taxon>
        <taxon>Bacillati</taxon>
        <taxon>Actinomycetota</taxon>
        <taxon>Actinomycetes</taxon>
        <taxon>Jiangellales</taxon>
        <taxon>Jiangellaceae</taxon>
        <taxon>Phytoactinopolyspora</taxon>
    </lineage>
</organism>
<keyword evidence="4 7" id="KW-0067">ATP-binding</keyword>
<comment type="similarity">
    <text evidence="1">Belongs to the ABC transporter superfamily.</text>
</comment>
<dbReference type="InterPro" id="IPR050095">
    <property type="entry name" value="ECF_ABC_transporter_ATP-bd"/>
</dbReference>
<dbReference type="GO" id="GO:0016887">
    <property type="term" value="F:ATP hydrolysis activity"/>
    <property type="evidence" value="ECO:0007669"/>
    <property type="project" value="InterPro"/>
</dbReference>
<dbReference type="InterPro" id="IPR015856">
    <property type="entry name" value="ABC_transpr_CbiO/EcfA_su"/>
</dbReference>
<dbReference type="CDD" id="cd03225">
    <property type="entry name" value="ABC_cobalt_CbiO_domain1"/>
    <property type="match status" value="2"/>
</dbReference>
<evidence type="ECO:0000256" key="4">
    <source>
        <dbReference type="ARBA" id="ARBA00022840"/>
    </source>
</evidence>
<protein>
    <submittedName>
        <fullName evidence="7">ATP-binding cassette domain-containing protein</fullName>
    </submittedName>
</protein>
<sequence>MGGHIQIRGWGWRYAGRRHWACRGIDLDIEAGERVLLVGSSGAGKSTLLRAAAGLLDPDTAAEQEGHVLIDGQPAAQARGRIGMLLQDPEAALVMSRAGDDVAFGLENAGVARDEIWPRVDHALQHVGFEYGRERPTAALSGGEQQRLALAGALVRRPSILLLDEPTANLDPAGTRLVLDAVRGVIGAPLIPVDHGQKQPTKARIDAFAHDQRERGASGATLVIVEHRVDLAVELVDRVVVLEPGGGVLEDGRPQEVFGRRGAALAAAGVWVPAPWAPPSPVRRRGPGGATRLRADRVSRSYPNAARMALEPSSVELAEGQATCVVGPNGSGKSTLATILAGLVRPDTGGSYLADVPDRPLHRWRAQQLCRRVGTVFQDPEHQFLAPTVQEELMIGPRRAGMPTAAAQRRCAELLSRLRLDRLAGANPYTLSGGEKRRLSVSTALATAPDVLVLDEPTFGQDAQTWQELISLCAELRDNGTTILSVTHDEPFADVLADQRITVRDGTVSLADAGRSAPAGPTASVFDVVPTSPPGDGHVADDMPVPRRSTS</sequence>
<name>A0A7K3M2A1_9ACTN</name>
<dbReference type="Gene3D" id="3.40.50.300">
    <property type="entry name" value="P-loop containing nucleotide triphosphate hydrolases"/>
    <property type="match status" value="2"/>
</dbReference>
<keyword evidence="3" id="KW-0547">Nucleotide-binding</keyword>
<gene>
    <name evidence="7" type="ORF">F7O44_09980</name>
</gene>
<feature type="domain" description="ABC transporter" evidence="6">
    <location>
        <begin position="7"/>
        <end position="270"/>
    </location>
</feature>
<evidence type="ECO:0000313" key="7">
    <source>
        <dbReference type="EMBL" id="NDL57399.1"/>
    </source>
</evidence>
<feature type="region of interest" description="Disordered" evidence="5">
    <location>
        <begin position="530"/>
        <end position="551"/>
    </location>
</feature>
<dbReference type="PROSITE" id="PS50893">
    <property type="entry name" value="ABC_TRANSPORTER_2"/>
    <property type="match status" value="2"/>
</dbReference>
<evidence type="ECO:0000313" key="8">
    <source>
        <dbReference type="Proteomes" id="UP000460435"/>
    </source>
</evidence>
<dbReference type="PANTHER" id="PTHR43553:SF24">
    <property type="entry name" value="ENERGY-COUPLING FACTOR TRANSPORTER ATP-BINDING PROTEIN ECFA1"/>
    <property type="match status" value="1"/>
</dbReference>
<dbReference type="EMBL" id="WLZY01000003">
    <property type="protein sequence ID" value="NDL57399.1"/>
    <property type="molecule type" value="Genomic_DNA"/>
</dbReference>
<dbReference type="Pfam" id="PF00005">
    <property type="entry name" value="ABC_tran"/>
    <property type="match status" value="2"/>
</dbReference>
<dbReference type="GO" id="GO:0005524">
    <property type="term" value="F:ATP binding"/>
    <property type="evidence" value="ECO:0007669"/>
    <property type="project" value="UniProtKB-KW"/>
</dbReference>
<comment type="caution">
    <text evidence="7">The sequence shown here is derived from an EMBL/GenBank/DDBJ whole genome shotgun (WGS) entry which is preliminary data.</text>
</comment>
<dbReference type="GO" id="GO:0043190">
    <property type="term" value="C:ATP-binding cassette (ABC) transporter complex"/>
    <property type="evidence" value="ECO:0007669"/>
    <property type="project" value="TreeGrafter"/>
</dbReference>
<evidence type="ECO:0000259" key="6">
    <source>
        <dbReference type="PROSITE" id="PS50893"/>
    </source>
</evidence>
<dbReference type="PROSITE" id="PS00211">
    <property type="entry name" value="ABC_TRANSPORTER_1"/>
    <property type="match status" value="2"/>
</dbReference>
<evidence type="ECO:0000256" key="1">
    <source>
        <dbReference type="ARBA" id="ARBA00005417"/>
    </source>
</evidence>
<keyword evidence="8" id="KW-1185">Reference proteome</keyword>
<dbReference type="AlphaFoldDB" id="A0A7K3M2A1"/>
<feature type="domain" description="ABC transporter" evidence="6">
    <location>
        <begin position="293"/>
        <end position="530"/>
    </location>
</feature>
<keyword evidence="2" id="KW-0813">Transport</keyword>
<dbReference type="InterPro" id="IPR003593">
    <property type="entry name" value="AAA+_ATPase"/>
</dbReference>
<dbReference type="SUPFAM" id="SSF52540">
    <property type="entry name" value="P-loop containing nucleoside triphosphate hydrolases"/>
    <property type="match status" value="2"/>
</dbReference>
<dbReference type="Proteomes" id="UP000460435">
    <property type="component" value="Unassembled WGS sequence"/>
</dbReference>
<dbReference type="SMART" id="SM00382">
    <property type="entry name" value="AAA"/>
    <property type="match status" value="2"/>
</dbReference>
<dbReference type="InterPro" id="IPR003439">
    <property type="entry name" value="ABC_transporter-like_ATP-bd"/>
</dbReference>
<accession>A0A7K3M2A1</accession>
<evidence type="ECO:0000256" key="3">
    <source>
        <dbReference type="ARBA" id="ARBA00022741"/>
    </source>
</evidence>
<dbReference type="InterPro" id="IPR027417">
    <property type="entry name" value="P-loop_NTPase"/>
</dbReference>
<evidence type="ECO:0000256" key="5">
    <source>
        <dbReference type="SAM" id="MobiDB-lite"/>
    </source>
</evidence>
<dbReference type="GO" id="GO:0042626">
    <property type="term" value="F:ATPase-coupled transmembrane transporter activity"/>
    <property type="evidence" value="ECO:0007669"/>
    <property type="project" value="TreeGrafter"/>
</dbReference>
<proteinExistence type="inferred from homology"/>
<dbReference type="InterPro" id="IPR017871">
    <property type="entry name" value="ABC_transporter-like_CS"/>
</dbReference>
<dbReference type="PANTHER" id="PTHR43553">
    <property type="entry name" value="HEAVY METAL TRANSPORTER"/>
    <property type="match status" value="1"/>
</dbReference>
<evidence type="ECO:0000256" key="2">
    <source>
        <dbReference type="ARBA" id="ARBA00022448"/>
    </source>
</evidence>